<comment type="caution">
    <text evidence="1">The sequence shown here is derived from an EMBL/GenBank/DDBJ whole genome shotgun (WGS) entry which is preliminary data.</text>
</comment>
<evidence type="ECO:0000313" key="2">
    <source>
        <dbReference type="Proteomes" id="UP000824176"/>
    </source>
</evidence>
<accession>A0A9D2GVV3</accession>
<protein>
    <submittedName>
        <fullName evidence="1">Uncharacterized protein</fullName>
    </submittedName>
</protein>
<reference evidence="1" key="2">
    <citation type="submission" date="2021-04" db="EMBL/GenBank/DDBJ databases">
        <authorList>
            <person name="Gilroy R."/>
        </authorList>
    </citation>
    <scope>NUCLEOTIDE SEQUENCE</scope>
    <source>
        <strain evidence="1">ChiW4-1371</strain>
    </source>
</reference>
<dbReference type="EMBL" id="DXAQ01000153">
    <property type="protein sequence ID" value="HIZ90329.1"/>
    <property type="molecule type" value="Genomic_DNA"/>
</dbReference>
<name>A0A9D2GVV3_9BACT</name>
<sequence>MSAFLGPVHFMLYNKIQRQNDLLNEIIKASDENKWVDDLAGKLKESCGENETAPLETVIDESAIHNWLNNQVQISENRMAYALKLIMEKDKSLLDKVSEIFYSNGAAARLDYADIIVSEELFKALNLCLLDGMPCDGGVTVQQDDGSEIIWDINMQVHAPYYEKHGLSSEVFLSMRDKWLQGFFAGSFNIDYARLGDNTFRIMEV</sequence>
<gene>
    <name evidence="1" type="ORF">H9804_10315</name>
</gene>
<proteinExistence type="predicted"/>
<dbReference type="AlphaFoldDB" id="A0A9D2GVV3"/>
<evidence type="ECO:0000313" key="1">
    <source>
        <dbReference type="EMBL" id="HIZ90329.1"/>
    </source>
</evidence>
<dbReference type="Proteomes" id="UP000824176">
    <property type="component" value="Unassembled WGS sequence"/>
</dbReference>
<organism evidence="1 2">
    <name type="scientific">Candidatus Mucispirillum faecigallinarum</name>
    <dbReference type="NCBI Taxonomy" id="2838699"/>
    <lineage>
        <taxon>Bacteria</taxon>
        <taxon>Pseudomonadati</taxon>
        <taxon>Deferribacterota</taxon>
        <taxon>Deferribacteres</taxon>
        <taxon>Deferribacterales</taxon>
        <taxon>Mucispirillaceae</taxon>
        <taxon>Mucispirillum</taxon>
    </lineage>
</organism>
<reference evidence="1" key="1">
    <citation type="journal article" date="2021" name="PeerJ">
        <title>Extensive microbial diversity within the chicken gut microbiome revealed by metagenomics and culture.</title>
        <authorList>
            <person name="Gilroy R."/>
            <person name="Ravi A."/>
            <person name="Getino M."/>
            <person name="Pursley I."/>
            <person name="Horton D.L."/>
            <person name="Alikhan N.F."/>
            <person name="Baker D."/>
            <person name="Gharbi K."/>
            <person name="Hall N."/>
            <person name="Watson M."/>
            <person name="Adriaenssens E.M."/>
            <person name="Foster-Nyarko E."/>
            <person name="Jarju S."/>
            <person name="Secka A."/>
            <person name="Antonio M."/>
            <person name="Oren A."/>
            <person name="Chaudhuri R.R."/>
            <person name="La Ragione R."/>
            <person name="Hildebrand F."/>
            <person name="Pallen M.J."/>
        </authorList>
    </citation>
    <scope>NUCLEOTIDE SEQUENCE</scope>
    <source>
        <strain evidence="1">ChiW4-1371</strain>
    </source>
</reference>